<feature type="domain" description="Recombinase" evidence="3">
    <location>
        <begin position="156"/>
        <end position="310"/>
    </location>
</feature>
<gene>
    <name evidence="4" type="primary">hin_1</name>
    <name evidence="4" type="ORF">WY13_00975</name>
</gene>
<sequence>MIAAVYSRKSTFTCKGESIENQVQICKEYAKNNLKISSFIIYEDEGFSGGNTNRPRFQELLKDAKKEKFNFLICYRLDRISRNVADFSTTLELLQKHNISFVSVKEQFDTSTPIGKAMVYIASVFAQLERETIAERVRDNMLELAKSGRWLGGQTPLGFNSKKVTYYNSEMKQKFMHKLSPIKKELDKVKLIYSKYMEFGSISLVLKYLLTNSIKGKNGGDFSSMSINDILRNPVYVKSDDSVFKYLKGLSITTCGIPNGNGIITYNKRNSKYITRNTNKWIAAVAKHKGIIESTTWLEVQFQLDKNKRKSNPRQGTSKKSLLSGILKCALCGAPMRVSYGRSKKNGNGRIYYYVCTMKAHSGKSRCANPNANGPKIEKAITENIKKLNINKLLKELQCHKNESSSSIKNNFTEMLKKEIEDKNNQMNTLLQQLSNINAANSPASEFILNKIENLAKAIKDLNLKLDKSKSIEEENMYRKINLDIIEKNLEDFNSSFSLIKDVSIKRHILENIIDKIYWNGNTGDIDVYLWGSEKTHKLHPNIF</sequence>
<dbReference type="InterPro" id="IPR050639">
    <property type="entry name" value="SSR_resolvase"/>
</dbReference>
<comment type="caution">
    <text evidence="4">The sequence shown here is derived from an EMBL/GenBank/DDBJ whole genome shotgun (WGS) entry which is preliminary data.</text>
</comment>
<name>A0A162NA75_9CLOT</name>
<evidence type="ECO:0000313" key="5">
    <source>
        <dbReference type="Proteomes" id="UP000077407"/>
    </source>
</evidence>
<dbReference type="EMBL" id="LITT01000009">
    <property type="protein sequence ID" value="OAA90909.1"/>
    <property type="molecule type" value="Genomic_DNA"/>
</dbReference>
<accession>A0A162NA75</accession>
<dbReference type="Gene3D" id="3.90.1750.20">
    <property type="entry name" value="Putative Large Serine Recombinase, Chain B, Domain 2"/>
    <property type="match status" value="1"/>
</dbReference>
<protein>
    <submittedName>
        <fullName evidence="4">DNA-invertase hin</fullName>
    </submittedName>
</protein>
<dbReference type="InterPro" id="IPR011109">
    <property type="entry name" value="DNA_bind_recombinase_dom"/>
</dbReference>
<dbReference type="InterPro" id="IPR038109">
    <property type="entry name" value="DNA_bind_recomb_sf"/>
</dbReference>
<feature type="coiled-coil region" evidence="1">
    <location>
        <begin position="413"/>
        <end position="472"/>
    </location>
</feature>
<evidence type="ECO:0000259" key="2">
    <source>
        <dbReference type="PROSITE" id="PS51736"/>
    </source>
</evidence>
<dbReference type="PROSITE" id="PS51736">
    <property type="entry name" value="RECOMBINASES_3"/>
    <property type="match status" value="1"/>
</dbReference>
<organism evidence="4 5">
    <name type="scientific">Clostridium ljungdahlii</name>
    <dbReference type="NCBI Taxonomy" id="1538"/>
    <lineage>
        <taxon>Bacteria</taxon>
        <taxon>Bacillati</taxon>
        <taxon>Bacillota</taxon>
        <taxon>Clostridia</taxon>
        <taxon>Eubacteriales</taxon>
        <taxon>Clostridiaceae</taxon>
        <taxon>Clostridium</taxon>
    </lineage>
</organism>
<dbReference type="OrthoDB" id="9781670at2"/>
<dbReference type="Gene3D" id="3.40.50.1390">
    <property type="entry name" value="Resolvase, N-terminal catalytic domain"/>
    <property type="match status" value="1"/>
</dbReference>
<dbReference type="GO" id="GO:0000150">
    <property type="term" value="F:DNA strand exchange activity"/>
    <property type="evidence" value="ECO:0007669"/>
    <property type="project" value="InterPro"/>
</dbReference>
<dbReference type="GO" id="GO:0003677">
    <property type="term" value="F:DNA binding"/>
    <property type="evidence" value="ECO:0007669"/>
    <property type="project" value="InterPro"/>
</dbReference>
<evidence type="ECO:0000313" key="4">
    <source>
        <dbReference type="EMBL" id="OAA90909.1"/>
    </source>
</evidence>
<dbReference type="Pfam" id="PF13408">
    <property type="entry name" value="Zn_ribbon_recom"/>
    <property type="match status" value="1"/>
</dbReference>
<evidence type="ECO:0000256" key="1">
    <source>
        <dbReference type="SAM" id="Coils"/>
    </source>
</evidence>
<dbReference type="PATRIC" id="fig|1538.10.peg.1480"/>
<feature type="domain" description="Resolvase/invertase-type recombinase catalytic" evidence="2">
    <location>
        <begin position="2"/>
        <end position="148"/>
    </location>
</feature>
<dbReference type="InterPro" id="IPR006119">
    <property type="entry name" value="Resolv_N"/>
</dbReference>
<keyword evidence="1" id="KW-0175">Coiled coil</keyword>
<dbReference type="SUPFAM" id="SSF53041">
    <property type="entry name" value="Resolvase-like"/>
    <property type="match status" value="1"/>
</dbReference>
<dbReference type="InterPro" id="IPR025827">
    <property type="entry name" value="Zn_ribbon_recom_dom"/>
</dbReference>
<evidence type="ECO:0000259" key="3">
    <source>
        <dbReference type="PROSITE" id="PS51737"/>
    </source>
</evidence>
<dbReference type="PROSITE" id="PS51737">
    <property type="entry name" value="RECOMBINASE_DNA_BIND"/>
    <property type="match status" value="1"/>
</dbReference>
<dbReference type="PANTHER" id="PTHR30461:SF23">
    <property type="entry name" value="DNA RECOMBINASE-RELATED"/>
    <property type="match status" value="1"/>
</dbReference>
<dbReference type="CDD" id="cd03768">
    <property type="entry name" value="SR_ResInv"/>
    <property type="match status" value="1"/>
</dbReference>
<dbReference type="AlphaFoldDB" id="A0A162NA75"/>
<proteinExistence type="predicted"/>
<reference evidence="4 5" key="1">
    <citation type="journal article" date="2015" name="Biotechnol. Bioeng.">
        <title>Genome sequence and phenotypic characterization of Caulobacter segnis.</title>
        <authorList>
            <person name="Patel S."/>
            <person name="Fletcher B."/>
            <person name="Scott D.C."/>
            <person name="Ely B."/>
        </authorList>
    </citation>
    <scope>NUCLEOTIDE SEQUENCE [LARGE SCALE GENOMIC DNA]</scope>
    <source>
        <strain evidence="4 5">ERI-2</strain>
    </source>
</reference>
<dbReference type="Proteomes" id="UP000077407">
    <property type="component" value="Unassembled WGS sequence"/>
</dbReference>
<dbReference type="Pfam" id="PF07508">
    <property type="entry name" value="Recombinase"/>
    <property type="match status" value="1"/>
</dbReference>
<dbReference type="PANTHER" id="PTHR30461">
    <property type="entry name" value="DNA-INVERTASE FROM LAMBDOID PROPHAGE"/>
    <property type="match status" value="1"/>
</dbReference>
<dbReference type="Pfam" id="PF00239">
    <property type="entry name" value="Resolvase"/>
    <property type="match status" value="1"/>
</dbReference>
<dbReference type="SMART" id="SM00857">
    <property type="entry name" value="Resolvase"/>
    <property type="match status" value="1"/>
</dbReference>
<dbReference type="InterPro" id="IPR036162">
    <property type="entry name" value="Resolvase-like_N_sf"/>
</dbReference>
<dbReference type="RefSeq" id="WP_063554552.1">
    <property type="nucleotide sequence ID" value="NZ_LITT01000009.1"/>
</dbReference>